<dbReference type="PANTHER" id="PTHR43239">
    <property type="entry name" value="UPF0734 PROTEIN DDB_G0273871/DDB_G0273177"/>
    <property type="match status" value="1"/>
</dbReference>
<dbReference type="SUPFAM" id="SSF54909">
    <property type="entry name" value="Dimeric alpha+beta barrel"/>
    <property type="match status" value="1"/>
</dbReference>
<dbReference type="EMBL" id="JADOBH010000004">
    <property type="protein sequence ID" value="MBF7957430.1"/>
    <property type="molecule type" value="Genomic_DNA"/>
</dbReference>
<dbReference type="PANTHER" id="PTHR43239:SF1">
    <property type="entry name" value="UPF0734 PROTEIN DDB_G0273871_DDB_G0273177"/>
    <property type="match status" value="1"/>
</dbReference>
<dbReference type="Gene3D" id="3.30.70.100">
    <property type="match status" value="1"/>
</dbReference>
<comment type="caution">
    <text evidence="1">The sequence shown here is derived from an EMBL/GenBank/DDBJ whole genome shotgun (WGS) entry which is preliminary data.</text>
</comment>
<reference evidence="1 2" key="1">
    <citation type="submission" date="2020-11" db="EMBL/GenBank/DDBJ databases">
        <title>Taxonomic investigation of Rahnella spp.</title>
        <authorList>
            <person name="Lee S.D."/>
        </authorList>
    </citation>
    <scope>NUCLEOTIDE SEQUENCE [LARGE SCALE GENOMIC DNA]</scope>
    <source>
        <strain evidence="1 2">SAP-10</strain>
    </source>
</reference>
<sequence>MTRRYCQALDLADDPALIEEYQRYHRGIWPEITAHLRRYGITEMEIYRLGNRLMMVMETTEDFDSGLFERRSLEDPKVCEWEALMWKYQRPTPWTPAGEKWVEMEKIFSLTGQAPPHTEGVE</sequence>
<dbReference type="Proteomes" id="UP000600307">
    <property type="component" value="Unassembled WGS sequence"/>
</dbReference>
<gene>
    <name evidence="1" type="ORF">IV431_17870</name>
</gene>
<dbReference type="Pfam" id="PF05336">
    <property type="entry name" value="rhaM"/>
    <property type="match status" value="1"/>
</dbReference>
<evidence type="ECO:0000313" key="1">
    <source>
        <dbReference type="EMBL" id="MBF7957430.1"/>
    </source>
</evidence>
<accession>A0ABS0DUB2</accession>
<name>A0ABS0DUB2_9GAMM</name>
<dbReference type="InterPro" id="IPR011008">
    <property type="entry name" value="Dimeric_a/b-barrel"/>
</dbReference>
<protein>
    <submittedName>
        <fullName evidence="1">L-rhamnose mutarotase</fullName>
    </submittedName>
</protein>
<organism evidence="1 2">
    <name type="scientific">Rahnella victoriana</name>
    <dbReference type="NCBI Taxonomy" id="1510570"/>
    <lineage>
        <taxon>Bacteria</taxon>
        <taxon>Pseudomonadati</taxon>
        <taxon>Pseudomonadota</taxon>
        <taxon>Gammaproteobacteria</taxon>
        <taxon>Enterobacterales</taxon>
        <taxon>Yersiniaceae</taxon>
        <taxon>Rahnella</taxon>
    </lineage>
</organism>
<dbReference type="InterPro" id="IPR052996">
    <property type="entry name" value="Carb_Metab_Mutarotase"/>
</dbReference>
<keyword evidence="2" id="KW-1185">Reference proteome</keyword>
<dbReference type="RefSeq" id="WP_195817723.1">
    <property type="nucleotide sequence ID" value="NZ_JADOBH010000004.1"/>
</dbReference>
<evidence type="ECO:0000313" key="2">
    <source>
        <dbReference type="Proteomes" id="UP000600307"/>
    </source>
</evidence>
<proteinExistence type="predicted"/>
<dbReference type="InterPro" id="IPR008000">
    <property type="entry name" value="Rham/fucose_mutarotase"/>
</dbReference>